<gene>
    <name evidence="4" type="ORF">JZ751_004067</name>
</gene>
<dbReference type="AlphaFoldDB" id="A0A8T2PGX9"/>
<dbReference type="PROSITE" id="PS00524">
    <property type="entry name" value="SMB_1"/>
    <property type="match status" value="1"/>
</dbReference>
<evidence type="ECO:0000256" key="2">
    <source>
        <dbReference type="SAM" id="SignalP"/>
    </source>
</evidence>
<dbReference type="InterPro" id="IPR001212">
    <property type="entry name" value="Somatomedin_B_dom"/>
</dbReference>
<evidence type="ECO:0000256" key="1">
    <source>
        <dbReference type="ARBA" id="ARBA00023157"/>
    </source>
</evidence>
<accession>A0A8T2PGX9</accession>
<dbReference type="EMBL" id="JAFBMS010000012">
    <property type="protein sequence ID" value="KAG9348047.1"/>
    <property type="molecule type" value="Genomic_DNA"/>
</dbReference>
<keyword evidence="2" id="KW-0732">Signal</keyword>
<name>A0A8T2PGX9_9TELE</name>
<keyword evidence="1" id="KW-1015">Disulfide bond</keyword>
<evidence type="ECO:0000259" key="3">
    <source>
        <dbReference type="PROSITE" id="PS50958"/>
    </source>
</evidence>
<sequence length="147" mass="15563">MSLCASAPHQDWISEHRMDYPAAVFGLLLLLLSVDGQSTTGELNGTSVNTTAPPGNNATNTTTFPLNSYSGSCSEEPALCCSGNDYNCFRGCFCDQACIQNNDCCPDYINTCRGGGREGLTRNMGSPNRETSMEVTLTGLSPASSGR</sequence>
<evidence type="ECO:0000313" key="4">
    <source>
        <dbReference type="EMBL" id="KAG9348047.1"/>
    </source>
</evidence>
<dbReference type="Proteomes" id="UP000824540">
    <property type="component" value="Unassembled WGS sequence"/>
</dbReference>
<organism evidence="4 5">
    <name type="scientific">Albula glossodonta</name>
    <name type="common">roundjaw bonefish</name>
    <dbReference type="NCBI Taxonomy" id="121402"/>
    <lineage>
        <taxon>Eukaryota</taxon>
        <taxon>Metazoa</taxon>
        <taxon>Chordata</taxon>
        <taxon>Craniata</taxon>
        <taxon>Vertebrata</taxon>
        <taxon>Euteleostomi</taxon>
        <taxon>Actinopterygii</taxon>
        <taxon>Neopterygii</taxon>
        <taxon>Teleostei</taxon>
        <taxon>Albuliformes</taxon>
        <taxon>Albulidae</taxon>
        <taxon>Albula</taxon>
    </lineage>
</organism>
<feature type="domain" description="SMB" evidence="3">
    <location>
        <begin position="69"/>
        <end position="119"/>
    </location>
</feature>
<evidence type="ECO:0000313" key="5">
    <source>
        <dbReference type="Proteomes" id="UP000824540"/>
    </source>
</evidence>
<dbReference type="OrthoDB" id="98591at2759"/>
<reference evidence="4" key="1">
    <citation type="thesis" date="2021" institute="BYU ScholarsArchive" country="Provo, UT, USA">
        <title>Applications of and Algorithms for Genome Assembly and Genomic Analyses with an Emphasis on Marine Teleosts.</title>
        <authorList>
            <person name="Pickett B.D."/>
        </authorList>
    </citation>
    <scope>NUCLEOTIDE SEQUENCE</scope>
    <source>
        <strain evidence="4">HI-2016</strain>
    </source>
</reference>
<proteinExistence type="predicted"/>
<feature type="chain" id="PRO_5035827827" description="SMB domain-containing protein" evidence="2">
    <location>
        <begin position="37"/>
        <end position="147"/>
    </location>
</feature>
<dbReference type="PROSITE" id="PS50958">
    <property type="entry name" value="SMB_2"/>
    <property type="match status" value="1"/>
</dbReference>
<protein>
    <recommendedName>
        <fullName evidence="3">SMB domain-containing protein</fullName>
    </recommendedName>
</protein>
<feature type="signal peptide" evidence="2">
    <location>
        <begin position="1"/>
        <end position="36"/>
    </location>
</feature>
<keyword evidence="5" id="KW-1185">Reference proteome</keyword>
<comment type="caution">
    <text evidence="4">The sequence shown here is derived from an EMBL/GenBank/DDBJ whole genome shotgun (WGS) entry which is preliminary data.</text>
</comment>